<sequence length="246" mass="28142">MHSPTSLRHVLILGCGRSGTSIFGELFEHLPYYTYHSEPFVDQVPHLDFQTPQAIKVPRTHATYPASPGLSFPIEALDALVPPPQQLYWQVRHPLDAICSLRVGIAQKWGHHPKPPDWQAWLARPLLERCAYHWHYINSEGYARVADRAKIMRFEAMIADPLAFASEVCRDVGLRADAHLEALEAWAQRVQNTNNHRFVEAQTSRPYSRNDHHVKVGRWQENLTAEEIAQVRPLVEATAHRLGYVI</sequence>
<dbReference type="PANTHER" id="PTHR10704">
    <property type="entry name" value="CARBOHYDRATE SULFOTRANSFERASE"/>
    <property type="match status" value="1"/>
</dbReference>
<dbReference type="PANTHER" id="PTHR10704:SF44">
    <property type="entry name" value="LD35051P-RELATED"/>
    <property type="match status" value="1"/>
</dbReference>
<dbReference type="AlphaFoldDB" id="A0A1G9N2P5"/>
<proteinExistence type="predicted"/>
<keyword evidence="2" id="KW-0808">Transferase</keyword>
<evidence type="ECO:0000313" key="3">
    <source>
        <dbReference type="Proteomes" id="UP000198510"/>
    </source>
</evidence>
<dbReference type="InterPro" id="IPR000863">
    <property type="entry name" value="Sulfotransferase_dom"/>
</dbReference>
<reference evidence="2 3" key="1">
    <citation type="submission" date="2016-10" db="EMBL/GenBank/DDBJ databases">
        <authorList>
            <person name="de Groot N.N."/>
        </authorList>
    </citation>
    <scope>NUCLEOTIDE SEQUENCE [LARGE SCALE GENOMIC DNA]</scope>
    <source>
        <strain evidence="2 3">DSM 25186</strain>
    </source>
</reference>
<dbReference type="Gene3D" id="3.40.50.300">
    <property type="entry name" value="P-loop containing nucleotide triphosphate hydrolases"/>
    <property type="match status" value="1"/>
</dbReference>
<evidence type="ECO:0000259" key="1">
    <source>
        <dbReference type="Pfam" id="PF00685"/>
    </source>
</evidence>
<gene>
    <name evidence="2" type="ORF">SAMN05421823_108162</name>
</gene>
<name>A0A1G9N2P5_9BACT</name>
<dbReference type="GO" id="GO:0001517">
    <property type="term" value="F:N-acetylglucosamine 6-O-sulfotransferase activity"/>
    <property type="evidence" value="ECO:0007669"/>
    <property type="project" value="TreeGrafter"/>
</dbReference>
<dbReference type="InterPro" id="IPR051135">
    <property type="entry name" value="Gal/GlcNAc/GalNAc_ST"/>
</dbReference>
<evidence type="ECO:0000313" key="2">
    <source>
        <dbReference type="EMBL" id="SDL80759.1"/>
    </source>
</evidence>
<dbReference type="GO" id="GO:0006790">
    <property type="term" value="P:sulfur compound metabolic process"/>
    <property type="evidence" value="ECO:0007669"/>
    <property type="project" value="TreeGrafter"/>
</dbReference>
<dbReference type="EMBL" id="FNFO01000008">
    <property type="protein sequence ID" value="SDL80759.1"/>
    <property type="molecule type" value="Genomic_DNA"/>
</dbReference>
<protein>
    <submittedName>
        <fullName evidence="2">Sulfotransferase domain-containing protein</fullName>
    </submittedName>
</protein>
<feature type="domain" description="Sulfotransferase" evidence="1">
    <location>
        <begin position="8"/>
        <end position="241"/>
    </location>
</feature>
<organism evidence="2 3">
    <name type="scientific">Catalinimonas alkaloidigena</name>
    <dbReference type="NCBI Taxonomy" id="1075417"/>
    <lineage>
        <taxon>Bacteria</taxon>
        <taxon>Pseudomonadati</taxon>
        <taxon>Bacteroidota</taxon>
        <taxon>Cytophagia</taxon>
        <taxon>Cytophagales</taxon>
        <taxon>Catalimonadaceae</taxon>
        <taxon>Catalinimonas</taxon>
    </lineage>
</organism>
<dbReference type="Pfam" id="PF00685">
    <property type="entry name" value="Sulfotransfer_1"/>
    <property type="match status" value="1"/>
</dbReference>
<dbReference type="InterPro" id="IPR027417">
    <property type="entry name" value="P-loop_NTPase"/>
</dbReference>
<dbReference type="SUPFAM" id="SSF52540">
    <property type="entry name" value="P-loop containing nucleoside triphosphate hydrolases"/>
    <property type="match status" value="1"/>
</dbReference>
<dbReference type="Proteomes" id="UP000198510">
    <property type="component" value="Unassembled WGS sequence"/>
</dbReference>
<dbReference type="RefSeq" id="WP_089685093.1">
    <property type="nucleotide sequence ID" value="NZ_FNFO01000008.1"/>
</dbReference>
<keyword evidence="3" id="KW-1185">Reference proteome</keyword>
<dbReference type="GO" id="GO:0006044">
    <property type="term" value="P:N-acetylglucosamine metabolic process"/>
    <property type="evidence" value="ECO:0007669"/>
    <property type="project" value="TreeGrafter"/>
</dbReference>
<accession>A0A1G9N2P5</accession>
<dbReference type="STRING" id="1075417.SAMN05421823_108162"/>